<feature type="non-terminal residue" evidence="2">
    <location>
        <position position="93"/>
    </location>
</feature>
<protein>
    <submittedName>
        <fullName evidence="2">Coiled-coil domain containing 30</fullName>
    </submittedName>
</protein>
<feature type="compositionally biased region" description="Basic and acidic residues" evidence="1">
    <location>
        <begin position="42"/>
        <end position="53"/>
    </location>
</feature>
<evidence type="ECO:0000256" key="1">
    <source>
        <dbReference type="SAM" id="MobiDB-lite"/>
    </source>
</evidence>
<gene>
    <name evidence="2" type="primary">CCDC30</name>
</gene>
<reference evidence="2" key="2">
    <citation type="submission" date="2016-06" db="EMBL/GenBank/DDBJ databases">
        <title>The genome of a short-lived fish provides insights into sex chromosome evolution and the genetic control of aging.</title>
        <authorList>
            <person name="Reichwald K."/>
            <person name="Felder M."/>
            <person name="Petzold A."/>
            <person name="Koch P."/>
            <person name="Groth M."/>
            <person name="Platzer M."/>
        </authorList>
    </citation>
    <scope>NUCLEOTIDE SEQUENCE</scope>
    <source>
        <tissue evidence="2">Brain</tissue>
    </source>
</reference>
<feature type="compositionally biased region" description="Low complexity" evidence="1">
    <location>
        <begin position="11"/>
        <end position="24"/>
    </location>
</feature>
<dbReference type="AlphaFoldDB" id="A0A1A8DUQ6"/>
<organism evidence="2">
    <name type="scientific">Nothobranchius kadleci</name>
    <name type="common">African annual killifish</name>
    <dbReference type="NCBI Taxonomy" id="1051664"/>
    <lineage>
        <taxon>Eukaryota</taxon>
        <taxon>Metazoa</taxon>
        <taxon>Chordata</taxon>
        <taxon>Craniata</taxon>
        <taxon>Vertebrata</taxon>
        <taxon>Euteleostomi</taxon>
        <taxon>Actinopterygii</taxon>
        <taxon>Neopterygii</taxon>
        <taxon>Teleostei</taxon>
        <taxon>Neoteleostei</taxon>
        <taxon>Acanthomorphata</taxon>
        <taxon>Ovalentaria</taxon>
        <taxon>Atherinomorphae</taxon>
        <taxon>Cyprinodontiformes</taxon>
        <taxon>Nothobranchiidae</taxon>
        <taxon>Nothobranchius</taxon>
    </lineage>
</organism>
<reference evidence="2" key="1">
    <citation type="submission" date="2016-05" db="EMBL/GenBank/DDBJ databases">
        <authorList>
            <person name="Lavstsen T."/>
            <person name="Jespersen J.S."/>
        </authorList>
    </citation>
    <scope>NUCLEOTIDE SEQUENCE</scope>
    <source>
        <tissue evidence="2">Brain</tissue>
    </source>
</reference>
<proteinExistence type="predicted"/>
<dbReference type="EMBL" id="HAEA01009207">
    <property type="protein sequence ID" value="SBQ37687.1"/>
    <property type="molecule type" value="Transcribed_RNA"/>
</dbReference>
<evidence type="ECO:0000313" key="2">
    <source>
        <dbReference type="EMBL" id="SBQ37687.1"/>
    </source>
</evidence>
<name>A0A1A8DUQ6_NOTKA</name>
<accession>A0A1A8DUQ6</accession>
<feature type="region of interest" description="Disordered" evidence="1">
    <location>
        <begin position="1"/>
        <end position="93"/>
    </location>
</feature>
<feature type="non-terminal residue" evidence="2">
    <location>
        <position position="1"/>
    </location>
</feature>
<sequence>SRGAGGRTCSGERAAAATPEATQGAGRGGGEKRRAGGPSGRGSEHQQGREASSRWRSGGTAQKDQKPGGGAKKAGQPRKQAEEWRGGQTRRLL</sequence>